<comment type="caution">
    <text evidence="1">The sequence shown here is derived from an EMBL/GenBank/DDBJ whole genome shotgun (WGS) entry which is preliminary data.</text>
</comment>
<accession>A0ACA9S0E5</accession>
<dbReference type="EMBL" id="CAJVQC010080821">
    <property type="protein sequence ID" value="CAG8818296.1"/>
    <property type="molecule type" value="Genomic_DNA"/>
</dbReference>
<reference evidence="1" key="1">
    <citation type="submission" date="2021-06" db="EMBL/GenBank/DDBJ databases">
        <authorList>
            <person name="Kallberg Y."/>
            <person name="Tangrot J."/>
            <person name="Rosling A."/>
        </authorList>
    </citation>
    <scope>NUCLEOTIDE SEQUENCE</scope>
    <source>
        <strain evidence="1">MA461A</strain>
    </source>
</reference>
<proteinExistence type="predicted"/>
<sequence>LISKNINKSHNTYESYDAYKSHDTNEPHETLIRKRASEEPVEELAMKKIYIIS</sequence>
<feature type="non-terminal residue" evidence="1">
    <location>
        <position position="1"/>
    </location>
</feature>
<dbReference type="Proteomes" id="UP000789920">
    <property type="component" value="Unassembled WGS sequence"/>
</dbReference>
<gene>
    <name evidence="1" type="ORF">RPERSI_LOCUS24884</name>
</gene>
<keyword evidence="2" id="KW-1185">Reference proteome</keyword>
<protein>
    <submittedName>
        <fullName evidence="1">28484_t:CDS:1</fullName>
    </submittedName>
</protein>
<organism evidence="1 2">
    <name type="scientific">Racocetra persica</name>
    <dbReference type="NCBI Taxonomy" id="160502"/>
    <lineage>
        <taxon>Eukaryota</taxon>
        <taxon>Fungi</taxon>
        <taxon>Fungi incertae sedis</taxon>
        <taxon>Mucoromycota</taxon>
        <taxon>Glomeromycotina</taxon>
        <taxon>Glomeromycetes</taxon>
        <taxon>Diversisporales</taxon>
        <taxon>Gigasporaceae</taxon>
        <taxon>Racocetra</taxon>
    </lineage>
</organism>
<evidence type="ECO:0000313" key="2">
    <source>
        <dbReference type="Proteomes" id="UP000789920"/>
    </source>
</evidence>
<name>A0ACA9S0E5_9GLOM</name>
<evidence type="ECO:0000313" key="1">
    <source>
        <dbReference type="EMBL" id="CAG8818296.1"/>
    </source>
</evidence>